<gene>
    <name evidence="2" type="ORF">FHX74_002998</name>
</gene>
<protein>
    <submittedName>
        <fullName evidence="2">Uncharacterized protein</fullName>
    </submittedName>
</protein>
<name>A0A7W3IU79_9ACTN</name>
<feature type="transmembrane region" description="Helical" evidence="1">
    <location>
        <begin position="33"/>
        <end position="55"/>
    </location>
</feature>
<sequence length="68" mass="7018">MIVALGKTAMTGGSLLTGMSLLCLLIVRPGTAQFVLTIASLAMGLVLIGLAIVMVRCGVRPTRSKEDS</sequence>
<reference evidence="2 3" key="1">
    <citation type="submission" date="2020-07" db="EMBL/GenBank/DDBJ databases">
        <title>Sequencing the genomes of 1000 actinobacteria strains.</title>
        <authorList>
            <person name="Klenk H.-P."/>
        </authorList>
    </citation>
    <scope>NUCLEOTIDE SEQUENCE [LARGE SCALE GENOMIC DNA]</scope>
    <source>
        <strain evidence="2 3">DSM 100723</strain>
    </source>
</reference>
<dbReference type="Proteomes" id="UP000523079">
    <property type="component" value="Unassembled WGS sequence"/>
</dbReference>
<evidence type="ECO:0000256" key="1">
    <source>
        <dbReference type="SAM" id="Phobius"/>
    </source>
</evidence>
<keyword evidence="1" id="KW-0472">Membrane</keyword>
<keyword evidence="1" id="KW-1133">Transmembrane helix</keyword>
<proteinExistence type="predicted"/>
<evidence type="ECO:0000313" key="3">
    <source>
        <dbReference type="Proteomes" id="UP000523079"/>
    </source>
</evidence>
<keyword evidence="1" id="KW-0812">Transmembrane</keyword>
<organism evidence="2 3">
    <name type="scientific">Microlunatus kandeliicorticis</name>
    <dbReference type="NCBI Taxonomy" id="1759536"/>
    <lineage>
        <taxon>Bacteria</taxon>
        <taxon>Bacillati</taxon>
        <taxon>Actinomycetota</taxon>
        <taxon>Actinomycetes</taxon>
        <taxon>Propionibacteriales</taxon>
        <taxon>Propionibacteriaceae</taxon>
        <taxon>Microlunatus</taxon>
    </lineage>
</organism>
<keyword evidence="3" id="KW-1185">Reference proteome</keyword>
<dbReference type="EMBL" id="JACGWT010000005">
    <property type="protein sequence ID" value="MBA8795362.1"/>
    <property type="molecule type" value="Genomic_DNA"/>
</dbReference>
<dbReference type="AlphaFoldDB" id="A0A7W3IU79"/>
<comment type="caution">
    <text evidence="2">The sequence shown here is derived from an EMBL/GenBank/DDBJ whole genome shotgun (WGS) entry which is preliminary data.</text>
</comment>
<feature type="transmembrane region" description="Helical" evidence="1">
    <location>
        <begin position="9"/>
        <end position="27"/>
    </location>
</feature>
<evidence type="ECO:0000313" key="2">
    <source>
        <dbReference type="EMBL" id="MBA8795362.1"/>
    </source>
</evidence>
<accession>A0A7W3IU79</accession>
<dbReference type="RefSeq" id="WP_182560995.1">
    <property type="nucleotide sequence ID" value="NZ_JACGWT010000005.1"/>
</dbReference>